<protein>
    <submittedName>
        <fullName evidence="2">Helix-hairpin-helix domain-containing protein</fullName>
    </submittedName>
</protein>
<reference evidence="2" key="1">
    <citation type="submission" date="2020-10" db="EMBL/GenBank/DDBJ databases">
        <authorList>
            <person name="Gilroy R."/>
        </authorList>
    </citation>
    <scope>NUCLEOTIDE SEQUENCE</scope>
    <source>
        <strain evidence="2">ChiSjej6B24-2974</strain>
    </source>
</reference>
<name>A0A9D0ZKH0_9FIRM</name>
<dbReference type="InterPro" id="IPR051675">
    <property type="entry name" value="Endo/Exo/Phosphatase_dom_1"/>
</dbReference>
<proteinExistence type="predicted"/>
<evidence type="ECO:0000313" key="2">
    <source>
        <dbReference type="EMBL" id="HIQ82060.1"/>
    </source>
</evidence>
<evidence type="ECO:0000259" key="1">
    <source>
        <dbReference type="SMART" id="SM00278"/>
    </source>
</evidence>
<dbReference type="Pfam" id="PF12836">
    <property type="entry name" value="HHH_3"/>
    <property type="match status" value="1"/>
</dbReference>
<dbReference type="GO" id="GO:0003677">
    <property type="term" value="F:DNA binding"/>
    <property type="evidence" value="ECO:0007669"/>
    <property type="project" value="InterPro"/>
</dbReference>
<feature type="domain" description="Helix-hairpin-helix DNA-binding motif class 1" evidence="1">
    <location>
        <begin position="62"/>
        <end position="81"/>
    </location>
</feature>
<comment type="caution">
    <text evidence="2">The sequence shown here is derived from an EMBL/GenBank/DDBJ whole genome shotgun (WGS) entry which is preliminary data.</text>
</comment>
<dbReference type="PANTHER" id="PTHR21180">
    <property type="entry name" value="ENDONUCLEASE/EXONUCLEASE/PHOSPHATASE FAMILY DOMAIN-CONTAINING PROTEIN 1"/>
    <property type="match status" value="1"/>
</dbReference>
<feature type="domain" description="Helix-hairpin-helix DNA-binding motif class 1" evidence="1">
    <location>
        <begin position="92"/>
        <end position="111"/>
    </location>
</feature>
<dbReference type="AlphaFoldDB" id="A0A9D0ZKH0"/>
<dbReference type="Proteomes" id="UP000824260">
    <property type="component" value="Unassembled WGS sequence"/>
</dbReference>
<reference evidence="2" key="2">
    <citation type="journal article" date="2021" name="PeerJ">
        <title>Extensive microbial diversity within the chicken gut microbiome revealed by metagenomics and culture.</title>
        <authorList>
            <person name="Gilroy R."/>
            <person name="Ravi A."/>
            <person name="Getino M."/>
            <person name="Pursley I."/>
            <person name="Horton D.L."/>
            <person name="Alikhan N.F."/>
            <person name="Baker D."/>
            <person name="Gharbi K."/>
            <person name="Hall N."/>
            <person name="Watson M."/>
            <person name="Adriaenssens E.M."/>
            <person name="Foster-Nyarko E."/>
            <person name="Jarju S."/>
            <person name="Secka A."/>
            <person name="Antonio M."/>
            <person name="Oren A."/>
            <person name="Chaudhuri R.R."/>
            <person name="La Ragione R."/>
            <person name="Hildebrand F."/>
            <person name="Pallen M.J."/>
        </authorList>
    </citation>
    <scope>NUCLEOTIDE SEQUENCE</scope>
    <source>
        <strain evidence="2">ChiSjej6B24-2974</strain>
    </source>
</reference>
<dbReference type="GO" id="GO:0006281">
    <property type="term" value="P:DNA repair"/>
    <property type="evidence" value="ECO:0007669"/>
    <property type="project" value="InterPro"/>
</dbReference>
<dbReference type="SMART" id="SM00278">
    <property type="entry name" value="HhH1"/>
    <property type="match status" value="2"/>
</dbReference>
<evidence type="ECO:0000313" key="3">
    <source>
        <dbReference type="Proteomes" id="UP000824260"/>
    </source>
</evidence>
<gene>
    <name evidence="2" type="ORF">IAA52_03040</name>
</gene>
<dbReference type="PANTHER" id="PTHR21180:SF32">
    <property type="entry name" value="ENDONUCLEASE_EXONUCLEASE_PHOSPHATASE FAMILY DOMAIN-CONTAINING PROTEIN 1"/>
    <property type="match status" value="1"/>
</dbReference>
<accession>A0A9D0ZKH0</accession>
<dbReference type="InterPro" id="IPR010994">
    <property type="entry name" value="RuvA_2-like"/>
</dbReference>
<dbReference type="Gene3D" id="1.10.150.320">
    <property type="entry name" value="Photosystem II 12 kDa extrinsic protein"/>
    <property type="match status" value="1"/>
</dbReference>
<dbReference type="EMBL" id="DVFZ01000033">
    <property type="protein sequence ID" value="HIQ82060.1"/>
    <property type="molecule type" value="Genomic_DNA"/>
</dbReference>
<organism evidence="2 3">
    <name type="scientific">Candidatus Pullichristensenella stercorigallinarum</name>
    <dbReference type="NCBI Taxonomy" id="2840909"/>
    <lineage>
        <taxon>Bacteria</taxon>
        <taxon>Bacillati</taxon>
        <taxon>Bacillota</taxon>
        <taxon>Clostridia</taxon>
        <taxon>Candidatus Pullichristensenella</taxon>
    </lineage>
</organism>
<dbReference type="SUPFAM" id="SSF47781">
    <property type="entry name" value="RuvA domain 2-like"/>
    <property type="match status" value="1"/>
</dbReference>
<dbReference type="InterPro" id="IPR003583">
    <property type="entry name" value="Hlx-hairpin-Hlx_DNA-bd_motif"/>
</dbReference>
<sequence length="115" mass="12636">MQVPRVNRWILLGAIAALFLLCVWTHRGDFAREERLLPIVTVEGASLENGGYLININVADEEALQTLPGIGEVLAERIVEYRAENGPFASVDELDNVYGIGEGKLASIRPFLTAE</sequence>